<protein>
    <submittedName>
        <fullName evidence="2">Uncharacterized protein</fullName>
    </submittedName>
</protein>
<dbReference type="EMBL" id="BQKE01000001">
    <property type="protein sequence ID" value="GJM61714.1"/>
    <property type="molecule type" value="Genomic_DNA"/>
</dbReference>
<evidence type="ECO:0000313" key="2">
    <source>
        <dbReference type="EMBL" id="GJM61714.1"/>
    </source>
</evidence>
<name>A0AAN4VYS1_9BACT</name>
<keyword evidence="3" id="KW-1185">Reference proteome</keyword>
<sequence>MDSVSRFHGQPPLITALIFLFRFLSRKNEKGLLEVGLVLRILTTNYTNLLELFFWRSLLLCYVITTIGVALFVTVRLGYW</sequence>
<evidence type="ECO:0000313" key="3">
    <source>
        <dbReference type="Proteomes" id="UP001310022"/>
    </source>
</evidence>
<feature type="transmembrane region" description="Helical" evidence="1">
    <location>
        <begin position="53"/>
        <end position="75"/>
    </location>
</feature>
<accession>A0AAN4VYS1</accession>
<dbReference type="Proteomes" id="UP001310022">
    <property type="component" value="Unassembled WGS sequence"/>
</dbReference>
<reference evidence="2 3" key="1">
    <citation type="submission" date="2021-12" db="EMBL/GenBank/DDBJ databases">
        <title>Genome sequencing of bacteria with rrn-lacking chromosome and rrn-plasmid.</title>
        <authorList>
            <person name="Anda M."/>
            <person name="Iwasaki W."/>
        </authorList>
    </citation>
    <scope>NUCLEOTIDE SEQUENCE [LARGE SCALE GENOMIC DNA]</scope>
    <source>
        <strain evidence="2 3">NBRC 15940</strain>
    </source>
</reference>
<dbReference type="AlphaFoldDB" id="A0AAN4VYS1"/>
<evidence type="ECO:0000256" key="1">
    <source>
        <dbReference type="SAM" id="Phobius"/>
    </source>
</evidence>
<proteinExistence type="predicted"/>
<gene>
    <name evidence="2" type="ORF">PEDI_22660</name>
</gene>
<keyword evidence="1" id="KW-0472">Membrane</keyword>
<keyword evidence="1" id="KW-1133">Transmembrane helix</keyword>
<comment type="caution">
    <text evidence="2">The sequence shown here is derived from an EMBL/GenBank/DDBJ whole genome shotgun (WGS) entry which is preliminary data.</text>
</comment>
<keyword evidence="1" id="KW-0812">Transmembrane</keyword>
<organism evidence="2 3">
    <name type="scientific">Persicobacter diffluens</name>
    <dbReference type="NCBI Taxonomy" id="981"/>
    <lineage>
        <taxon>Bacteria</taxon>
        <taxon>Pseudomonadati</taxon>
        <taxon>Bacteroidota</taxon>
        <taxon>Cytophagia</taxon>
        <taxon>Cytophagales</taxon>
        <taxon>Persicobacteraceae</taxon>
        <taxon>Persicobacter</taxon>
    </lineage>
</organism>